<evidence type="ECO:0000313" key="3">
    <source>
        <dbReference type="EMBL" id="MDQ0364414.1"/>
    </source>
</evidence>
<dbReference type="Proteomes" id="UP001240236">
    <property type="component" value="Unassembled WGS sequence"/>
</dbReference>
<dbReference type="RefSeq" id="WP_307235798.1">
    <property type="nucleotide sequence ID" value="NZ_JAUSUZ010000001.1"/>
</dbReference>
<dbReference type="Pfam" id="PF13411">
    <property type="entry name" value="MerR_1"/>
    <property type="match status" value="1"/>
</dbReference>
<dbReference type="GO" id="GO:0003700">
    <property type="term" value="F:DNA-binding transcription factor activity"/>
    <property type="evidence" value="ECO:0007669"/>
    <property type="project" value="InterPro"/>
</dbReference>
<feature type="domain" description="HTH merR-type" evidence="2">
    <location>
        <begin position="1"/>
        <end position="70"/>
    </location>
</feature>
<keyword evidence="1 3" id="KW-0238">DNA-binding</keyword>
<dbReference type="EMBL" id="JAUSUZ010000001">
    <property type="protein sequence ID" value="MDQ0364414.1"/>
    <property type="molecule type" value="Genomic_DNA"/>
</dbReference>
<dbReference type="AlphaFoldDB" id="A0AAE4AVW9"/>
<protein>
    <submittedName>
        <fullName evidence="3">DNA-binding transcriptional MerR regulator</fullName>
    </submittedName>
</protein>
<dbReference type="SMART" id="SM00422">
    <property type="entry name" value="HTH_MERR"/>
    <property type="match status" value="1"/>
</dbReference>
<name>A0AAE4AVW9_9ACTN</name>
<comment type="caution">
    <text evidence="3">The sequence shown here is derived from an EMBL/GenBank/DDBJ whole genome shotgun (WGS) entry which is preliminary data.</text>
</comment>
<dbReference type="GO" id="GO:0003677">
    <property type="term" value="F:DNA binding"/>
    <property type="evidence" value="ECO:0007669"/>
    <property type="project" value="UniProtKB-KW"/>
</dbReference>
<dbReference type="SUPFAM" id="SSF46955">
    <property type="entry name" value="Putative DNA-binding domain"/>
    <property type="match status" value="1"/>
</dbReference>
<dbReference type="InterPro" id="IPR009061">
    <property type="entry name" value="DNA-bd_dom_put_sf"/>
</dbReference>
<evidence type="ECO:0000259" key="2">
    <source>
        <dbReference type="PROSITE" id="PS50937"/>
    </source>
</evidence>
<dbReference type="PANTHER" id="PTHR30204:SF98">
    <property type="entry name" value="HTH-TYPE TRANSCRIPTIONAL REGULATOR ADHR"/>
    <property type="match status" value="1"/>
</dbReference>
<organism evidence="3 4">
    <name type="scientific">Catenuloplanes indicus</name>
    <dbReference type="NCBI Taxonomy" id="137267"/>
    <lineage>
        <taxon>Bacteria</taxon>
        <taxon>Bacillati</taxon>
        <taxon>Actinomycetota</taxon>
        <taxon>Actinomycetes</taxon>
        <taxon>Micromonosporales</taxon>
        <taxon>Micromonosporaceae</taxon>
        <taxon>Catenuloplanes</taxon>
    </lineage>
</organism>
<reference evidence="3 4" key="1">
    <citation type="submission" date="2023-07" db="EMBL/GenBank/DDBJ databases">
        <title>Sequencing the genomes of 1000 actinobacteria strains.</title>
        <authorList>
            <person name="Klenk H.-P."/>
        </authorList>
    </citation>
    <scope>NUCLEOTIDE SEQUENCE [LARGE SCALE GENOMIC DNA]</scope>
    <source>
        <strain evidence="3 4">DSM 44709</strain>
    </source>
</reference>
<dbReference type="InterPro" id="IPR000551">
    <property type="entry name" value="MerR-type_HTH_dom"/>
</dbReference>
<dbReference type="PROSITE" id="PS50937">
    <property type="entry name" value="HTH_MERR_2"/>
    <property type="match status" value="1"/>
</dbReference>
<dbReference type="InterPro" id="IPR047057">
    <property type="entry name" value="MerR_fam"/>
</dbReference>
<evidence type="ECO:0000313" key="4">
    <source>
        <dbReference type="Proteomes" id="UP001240236"/>
    </source>
</evidence>
<dbReference type="PANTHER" id="PTHR30204">
    <property type="entry name" value="REDOX-CYCLING DRUG-SENSING TRANSCRIPTIONAL ACTIVATOR SOXR"/>
    <property type="match status" value="1"/>
</dbReference>
<keyword evidence="4" id="KW-1185">Reference proteome</keyword>
<evidence type="ECO:0000256" key="1">
    <source>
        <dbReference type="ARBA" id="ARBA00023125"/>
    </source>
</evidence>
<dbReference type="Gene3D" id="1.10.1660.10">
    <property type="match status" value="1"/>
</dbReference>
<sequence>MRISELSRRAGTPVGTIKFYLRERLLPPGRPTNRNQASYGEAHVNRLRLIRTLTVMAGLDLSSVRLLLSAIENGRLPLAGLYRVMEAAVAADHRCTGGPEADAARTDVDALVDRMGWSLDQDAVSRRQLVEVLAALKRLGSTCEVDFFLPYAAAADDLVQGELDFVPAAPTNGERAAAVVRGLMFEVALTAMGRMAREHHVTRRFGPAAED</sequence>
<gene>
    <name evidence="3" type="ORF">J2S42_001083</name>
</gene>
<accession>A0AAE4AVW9</accession>
<proteinExistence type="predicted"/>